<evidence type="ECO:0000256" key="11">
    <source>
        <dbReference type="SAM" id="SignalP"/>
    </source>
</evidence>
<evidence type="ECO:0000313" key="12">
    <source>
        <dbReference type="EMBL" id="KAL3283370.1"/>
    </source>
</evidence>
<keyword evidence="5" id="KW-1015">Disulfide bond</keyword>
<comment type="caution">
    <text evidence="12">The sequence shown here is derived from an EMBL/GenBank/DDBJ whole genome shotgun (WGS) entry which is preliminary data.</text>
</comment>
<dbReference type="InterPro" id="IPR029058">
    <property type="entry name" value="AB_hydrolase_fold"/>
</dbReference>
<dbReference type="GO" id="GO:0016790">
    <property type="term" value="F:thiolester hydrolase activity"/>
    <property type="evidence" value="ECO:0007669"/>
    <property type="project" value="UniProtKB-ARBA"/>
</dbReference>
<dbReference type="PANTHER" id="PTHR11247:SF27">
    <property type="entry name" value="LYSOSOMAL THIOESTERASE PPT2"/>
    <property type="match status" value="1"/>
</dbReference>
<protein>
    <recommendedName>
        <fullName evidence="8">palmitoyl-CoA hydrolase</fullName>
        <ecNumber evidence="8">3.1.2.2</ecNumber>
    </recommendedName>
</protein>
<dbReference type="Pfam" id="PF02089">
    <property type="entry name" value="Palm_thioest"/>
    <property type="match status" value="1"/>
</dbReference>
<comment type="similarity">
    <text evidence="2">Belongs to the palmitoyl-protein thioesterase family.</text>
</comment>
<comment type="subcellular location">
    <subcellularLocation>
        <location evidence="1">Lysosome</location>
    </subcellularLocation>
</comment>
<dbReference type="FunFam" id="3.40.50.1820:FF:000037">
    <property type="entry name" value="Lysosomal thioesterase PPT2 homolog"/>
    <property type="match status" value="1"/>
</dbReference>
<comment type="catalytic activity">
    <reaction evidence="9">
        <text>S-hexadecanoyl-N-acetylcysteamine + H2O = N-acetylcysteamine + hexadecanoate + H(+)</text>
        <dbReference type="Rhea" id="RHEA:84099"/>
        <dbReference type="ChEBI" id="CHEBI:7896"/>
        <dbReference type="ChEBI" id="CHEBI:15377"/>
        <dbReference type="ChEBI" id="CHEBI:15378"/>
        <dbReference type="ChEBI" id="CHEBI:74410"/>
        <dbReference type="ChEBI" id="CHEBI:233601"/>
    </reaction>
</comment>
<feature type="signal peptide" evidence="11">
    <location>
        <begin position="1"/>
        <end position="18"/>
    </location>
</feature>
<dbReference type="SUPFAM" id="SSF53474">
    <property type="entry name" value="alpha/beta-Hydrolases"/>
    <property type="match status" value="1"/>
</dbReference>
<keyword evidence="3 11" id="KW-0732">Signal</keyword>
<evidence type="ECO:0000313" key="13">
    <source>
        <dbReference type="Proteomes" id="UP001516400"/>
    </source>
</evidence>
<evidence type="ECO:0000256" key="10">
    <source>
        <dbReference type="ARBA" id="ARBA00093353"/>
    </source>
</evidence>
<dbReference type="Gene3D" id="3.40.50.1820">
    <property type="entry name" value="alpha/beta hydrolase"/>
    <property type="match status" value="1"/>
</dbReference>
<evidence type="ECO:0000256" key="2">
    <source>
        <dbReference type="ARBA" id="ARBA00010758"/>
    </source>
</evidence>
<dbReference type="AlphaFoldDB" id="A0ABD2NYQ5"/>
<dbReference type="Proteomes" id="UP001516400">
    <property type="component" value="Unassembled WGS sequence"/>
</dbReference>
<keyword evidence="7" id="KW-0458">Lysosome</keyword>
<proteinExistence type="inferred from homology"/>
<evidence type="ECO:0000256" key="7">
    <source>
        <dbReference type="ARBA" id="ARBA00023228"/>
    </source>
</evidence>
<dbReference type="EMBL" id="JABFTP020000144">
    <property type="protein sequence ID" value="KAL3283370.1"/>
    <property type="molecule type" value="Genomic_DNA"/>
</dbReference>
<evidence type="ECO:0000256" key="4">
    <source>
        <dbReference type="ARBA" id="ARBA00022801"/>
    </source>
</evidence>
<dbReference type="InterPro" id="IPR002472">
    <property type="entry name" value="Palm_thioest"/>
</dbReference>
<keyword evidence="6" id="KW-0325">Glycoprotein</keyword>
<evidence type="ECO:0000256" key="1">
    <source>
        <dbReference type="ARBA" id="ARBA00004371"/>
    </source>
</evidence>
<name>A0ABD2NYQ5_9CUCU</name>
<gene>
    <name evidence="12" type="ORF">HHI36_006518</name>
</gene>
<sequence>MKYLIIMLLMLNFKGNSAYRPVYLLHGIMTGSLSMELIKERIEELHPGTIVYNTNLFSGWSSLESMWYQAQQLILDIKNITDQHPEGIHLLGYSQGALLARSILQAYPEHNVRNFISLSGPQAGQYGTKFLHLIFPGLVLEEAYELFYSRVGQHTSVGNYWNDPFHQMLYRNFSQYLPFINNELKSTRSAQFKYAITKLNKMVLIGGPDDNVITPWESSQFGFYDDTMTVINLMSRDLYKEDSIGLRTLDESGRLDLITVPGIDHFMWHLNVSIVDNYIIQYLD</sequence>
<dbReference type="PRINTS" id="PR00414">
    <property type="entry name" value="PPTHIESTRASE"/>
</dbReference>
<comment type="function">
    <text evidence="10">Catalyzes the cleavage of thioester bonds from S-palmitoyl-CoA or S-palmitoyl-N-acetylcysteamine (unbranched structures) but does not have activity against palmitoylcysteine or palmitoylated proteins, branched structures or bulky head groups. Conversely, hydrolyzes both long and short chain fatty acyl-CoA substrate.</text>
</comment>
<feature type="chain" id="PRO_5044814062" description="palmitoyl-CoA hydrolase" evidence="11">
    <location>
        <begin position="19"/>
        <end position="284"/>
    </location>
</feature>
<evidence type="ECO:0000256" key="3">
    <source>
        <dbReference type="ARBA" id="ARBA00022729"/>
    </source>
</evidence>
<evidence type="ECO:0000256" key="9">
    <source>
        <dbReference type="ARBA" id="ARBA00093223"/>
    </source>
</evidence>
<dbReference type="GO" id="GO:0098599">
    <property type="term" value="F:palmitoyl hydrolase activity"/>
    <property type="evidence" value="ECO:0007669"/>
    <property type="project" value="UniProtKB-ARBA"/>
</dbReference>
<reference evidence="12 13" key="1">
    <citation type="journal article" date="2021" name="BMC Biol.">
        <title>Horizontally acquired antibacterial genes associated with adaptive radiation of ladybird beetles.</title>
        <authorList>
            <person name="Li H.S."/>
            <person name="Tang X.F."/>
            <person name="Huang Y.H."/>
            <person name="Xu Z.Y."/>
            <person name="Chen M.L."/>
            <person name="Du X.Y."/>
            <person name="Qiu B.Y."/>
            <person name="Chen P.T."/>
            <person name="Zhang W."/>
            <person name="Slipinski A."/>
            <person name="Escalona H.E."/>
            <person name="Waterhouse R.M."/>
            <person name="Zwick A."/>
            <person name="Pang H."/>
        </authorList>
    </citation>
    <scope>NUCLEOTIDE SEQUENCE [LARGE SCALE GENOMIC DNA]</scope>
    <source>
        <strain evidence="12">SYSU2018</strain>
    </source>
</reference>
<keyword evidence="13" id="KW-1185">Reference proteome</keyword>
<evidence type="ECO:0000256" key="8">
    <source>
        <dbReference type="ARBA" id="ARBA00038848"/>
    </source>
</evidence>
<dbReference type="EC" id="3.1.2.2" evidence="8"/>
<evidence type="ECO:0000256" key="6">
    <source>
        <dbReference type="ARBA" id="ARBA00023180"/>
    </source>
</evidence>
<evidence type="ECO:0000256" key="5">
    <source>
        <dbReference type="ARBA" id="ARBA00023157"/>
    </source>
</evidence>
<keyword evidence="4" id="KW-0378">Hydrolase</keyword>
<dbReference type="GO" id="GO:0005764">
    <property type="term" value="C:lysosome"/>
    <property type="evidence" value="ECO:0007669"/>
    <property type="project" value="UniProtKB-SubCell"/>
</dbReference>
<organism evidence="12 13">
    <name type="scientific">Cryptolaemus montrouzieri</name>
    <dbReference type="NCBI Taxonomy" id="559131"/>
    <lineage>
        <taxon>Eukaryota</taxon>
        <taxon>Metazoa</taxon>
        <taxon>Ecdysozoa</taxon>
        <taxon>Arthropoda</taxon>
        <taxon>Hexapoda</taxon>
        <taxon>Insecta</taxon>
        <taxon>Pterygota</taxon>
        <taxon>Neoptera</taxon>
        <taxon>Endopterygota</taxon>
        <taxon>Coleoptera</taxon>
        <taxon>Polyphaga</taxon>
        <taxon>Cucujiformia</taxon>
        <taxon>Coccinelloidea</taxon>
        <taxon>Coccinellidae</taxon>
        <taxon>Scymninae</taxon>
        <taxon>Scymnini</taxon>
        <taxon>Cryptolaemus</taxon>
    </lineage>
</organism>
<accession>A0ABD2NYQ5</accession>
<dbReference type="PANTHER" id="PTHR11247">
    <property type="entry name" value="PALMITOYL-PROTEIN THIOESTERASE/DOLICHYLDIPHOSPHATASE 1"/>
    <property type="match status" value="1"/>
</dbReference>